<proteinExistence type="predicted"/>
<dbReference type="Proteomes" id="UP000003947">
    <property type="component" value="Unassembled WGS sequence"/>
</dbReference>
<evidence type="ECO:0000259" key="1">
    <source>
        <dbReference type="Pfam" id="PF13737"/>
    </source>
</evidence>
<reference evidence="2 3" key="1">
    <citation type="submission" date="2012-02" db="EMBL/GenBank/DDBJ databases">
        <title>Improved High-Quality Draft sequence of Microvirga sp. WSM3557.</title>
        <authorList>
            <consortium name="US DOE Joint Genome Institute"/>
            <person name="Lucas S."/>
            <person name="Han J."/>
            <person name="Lapidus A."/>
            <person name="Cheng J.-F."/>
            <person name="Goodwin L."/>
            <person name="Pitluck S."/>
            <person name="Peters L."/>
            <person name="Zhang X."/>
            <person name="Detter J.C."/>
            <person name="Han C."/>
            <person name="Tapia R."/>
            <person name="Land M."/>
            <person name="Hauser L."/>
            <person name="Kyrpides N."/>
            <person name="Ivanova N."/>
            <person name="Pagani I."/>
            <person name="Brau L."/>
            <person name="Yates R."/>
            <person name="O'Hara G."/>
            <person name="Rui T."/>
            <person name="Howieson J."/>
            <person name="Reeve W."/>
            <person name="Woyke T."/>
        </authorList>
    </citation>
    <scope>NUCLEOTIDE SEQUENCE [LARGE SCALE GENOMIC DNA]</scope>
    <source>
        <strain evidence="2 3">WSM3557</strain>
    </source>
</reference>
<name>I4YK55_9HYPH</name>
<accession>I4YK55</accession>
<sequence length="98" mass="10398">MPSGGGIHSIRFHHSCAPELATTNRAVPVLLKPTVDLSLDDPLLSGCQQGLALILRLLGLDLPVPDHTTFSRRSANLTVAKAVRTASRPVSVVIDPRA</sequence>
<dbReference type="AlphaFoldDB" id="I4YK55"/>
<keyword evidence="3" id="KW-1185">Reference proteome</keyword>
<gene>
    <name evidence="2" type="ORF">MicloDRAFT_00070000</name>
</gene>
<dbReference type="PATRIC" id="fig|864069.3.peg.7493"/>
<organism evidence="2 3">
    <name type="scientific">Microvirga lotononidis</name>
    <dbReference type="NCBI Taxonomy" id="864069"/>
    <lineage>
        <taxon>Bacteria</taxon>
        <taxon>Pseudomonadati</taxon>
        <taxon>Pseudomonadota</taxon>
        <taxon>Alphaproteobacteria</taxon>
        <taxon>Hyphomicrobiales</taxon>
        <taxon>Methylobacteriaceae</taxon>
        <taxon>Microvirga</taxon>
    </lineage>
</organism>
<evidence type="ECO:0000313" key="2">
    <source>
        <dbReference type="EMBL" id="EIM24347.1"/>
    </source>
</evidence>
<dbReference type="HOGENOM" id="CLU_2330594_0_0_5"/>
<dbReference type="Pfam" id="PF13737">
    <property type="entry name" value="DDE_Tnp_1_5"/>
    <property type="match status" value="1"/>
</dbReference>
<dbReference type="InterPro" id="IPR025668">
    <property type="entry name" value="Tnp_DDE_dom"/>
</dbReference>
<feature type="domain" description="Transposase DDE" evidence="1">
    <location>
        <begin position="53"/>
        <end position="95"/>
    </location>
</feature>
<dbReference type="EMBL" id="JH660649">
    <property type="protein sequence ID" value="EIM24347.1"/>
    <property type="molecule type" value="Genomic_DNA"/>
</dbReference>
<evidence type="ECO:0000313" key="3">
    <source>
        <dbReference type="Proteomes" id="UP000003947"/>
    </source>
</evidence>
<protein>
    <recommendedName>
        <fullName evidence="1">Transposase DDE domain-containing protein</fullName>
    </recommendedName>
</protein>